<proteinExistence type="predicted"/>
<dbReference type="AlphaFoldDB" id="A0A124GN45"/>
<evidence type="ECO:0000313" key="1">
    <source>
        <dbReference type="EMBL" id="KUM47662.1"/>
    </source>
</evidence>
<reference evidence="1" key="1">
    <citation type="journal article" date="2015" name="Genome Biol. Evol.">
        <title>Organellar Genomes of White Spruce (Picea glauca): Assembly and Annotation.</title>
        <authorList>
            <person name="Jackman S.D."/>
            <person name="Warren R.L."/>
            <person name="Gibb E.A."/>
            <person name="Vandervalk B.P."/>
            <person name="Mohamadi H."/>
            <person name="Chu J."/>
            <person name="Raymond A."/>
            <person name="Pleasance S."/>
            <person name="Coope R."/>
            <person name="Wildung M.R."/>
            <person name="Ritland C.E."/>
            <person name="Bousquet J."/>
            <person name="Jones S.J."/>
            <person name="Bohlmann J."/>
            <person name="Birol I."/>
        </authorList>
    </citation>
    <scope>NUCLEOTIDE SEQUENCE [LARGE SCALE GENOMIC DNA]</scope>
    <source>
        <tissue evidence="1">Flushing bud</tissue>
    </source>
</reference>
<name>A0A124GN45_PICGL</name>
<organism evidence="1">
    <name type="scientific">Picea glauca</name>
    <name type="common">White spruce</name>
    <name type="synonym">Pinus glauca</name>
    <dbReference type="NCBI Taxonomy" id="3330"/>
    <lineage>
        <taxon>Eukaryota</taxon>
        <taxon>Viridiplantae</taxon>
        <taxon>Streptophyta</taxon>
        <taxon>Embryophyta</taxon>
        <taxon>Tracheophyta</taxon>
        <taxon>Spermatophyta</taxon>
        <taxon>Pinopsida</taxon>
        <taxon>Pinidae</taxon>
        <taxon>Conifers I</taxon>
        <taxon>Pinales</taxon>
        <taxon>Pinaceae</taxon>
        <taxon>Picea</taxon>
    </lineage>
</organism>
<gene>
    <name evidence="1" type="ORF">ABT39_MTgene5849</name>
</gene>
<geneLocation type="mitochondrion" evidence="1"/>
<sequence length="61" mass="6832">MACGCGLWVDDGFMLVPSPTNHFRPTAITISLIRSTRYQQLNRWPLSMLSLVATSASPRHE</sequence>
<keyword evidence="1" id="KW-0496">Mitochondrion</keyword>
<comment type="caution">
    <text evidence="1">The sequence shown here is derived from an EMBL/GenBank/DDBJ whole genome shotgun (WGS) entry which is preliminary data.</text>
</comment>
<accession>A0A124GN45</accession>
<dbReference type="EMBL" id="LKAM01000007">
    <property type="protein sequence ID" value="KUM47662.1"/>
    <property type="molecule type" value="Genomic_DNA"/>
</dbReference>
<protein>
    <submittedName>
        <fullName evidence="1">Uncharacterized protein</fullName>
    </submittedName>
</protein>